<evidence type="ECO:0000313" key="5">
    <source>
        <dbReference type="EMBL" id="JAH77413.1"/>
    </source>
</evidence>
<dbReference type="Gene3D" id="2.40.50.120">
    <property type="match status" value="1"/>
</dbReference>
<name>A0A0E9VJL4_ANGAN</name>
<keyword evidence="2" id="KW-0964">Secreted</keyword>
<comment type="subcellular location">
    <subcellularLocation>
        <location evidence="1">Secreted</location>
    </subcellularLocation>
</comment>
<dbReference type="InterPro" id="IPR001134">
    <property type="entry name" value="Netrin_domain"/>
</dbReference>
<evidence type="ECO:0000259" key="4">
    <source>
        <dbReference type="PROSITE" id="PS50189"/>
    </source>
</evidence>
<dbReference type="AlphaFoldDB" id="A0A0E9VJL4"/>
<dbReference type="EMBL" id="GBXM01031164">
    <property type="protein sequence ID" value="JAH77413.1"/>
    <property type="molecule type" value="Transcribed_RNA"/>
</dbReference>
<proteinExistence type="predicted"/>
<organism evidence="5">
    <name type="scientific">Anguilla anguilla</name>
    <name type="common">European freshwater eel</name>
    <name type="synonym">Muraena anguilla</name>
    <dbReference type="NCBI Taxonomy" id="7936"/>
    <lineage>
        <taxon>Eukaryota</taxon>
        <taxon>Metazoa</taxon>
        <taxon>Chordata</taxon>
        <taxon>Craniata</taxon>
        <taxon>Vertebrata</taxon>
        <taxon>Euteleostomi</taxon>
        <taxon>Actinopterygii</taxon>
        <taxon>Neopterygii</taxon>
        <taxon>Teleostei</taxon>
        <taxon>Anguilliformes</taxon>
        <taxon>Anguillidae</taxon>
        <taxon>Anguilla</taxon>
    </lineage>
</organism>
<feature type="domain" description="NTR" evidence="4">
    <location>
        <begin position="1"/>
        <end position="49"/>
    </location>
</feature>
<evidence type="ECO:0000256" key="3">
    <source>
        <dbReference type="ARBA" id="ARBA00023157"/>
    </source>
</evidence>
<sequence length="73" mass="8226">MGKTYLIMGKDGTTTDTHGQMQYLLDSSPWVEQLPSESQCQASRKRFQCKDLNTFLPSTRQMAALSEGPQMKP</sequence>
<evidence type="ECO:0000256" key="2">
    <source>
        <dbReference type="ARBA" id="ARBA00022525"/>
    </source>
</evidence>
<reference evidence="5" key="1">
    <citation type="submission" date="2014-11" db="EMBL/GenBank/DDBJ databases">
        <authorList>
            <person name="Amaro Gonzalez C."/>
        </authorList>
    </citation>
    <scope>NUCLEOTIDE SEQUENCE</scope>
</reference>
<dbReference type="InterPro" id="IPR008993">
    <property type="entry name" value="TIMP-like_OB-fold"/>
</dbReference>
<protein>
    <recommendedName>
        <fullName evidence="4">NTR domain-containing protein</fullName>
    </recommendedName>
</protein>
<reference evidence="5" key="2">
    <citation type="journal article" date="2015" name="Fish Shellfish Immunol.">
        <title>Early steps in the European eel (Anguilla anguilla)-Vibrio vulnificus interaction in the gills: Role of the RtxA13 toxin.</title>
        <authorList>
            <person name="Callol A."/>
            <person name="Pajuelo D."/>
            <person name="Ebbesson L."/>
            <person name="Teles M."/>
            <person name="MacKenzie S."/>
            <person name="Amaro C."/>
        </authorList>
    </citation>
    <scope>NUCLEOTIDE SEQUENCE</scope>
</reference>
<dbReference type="GO" id="GO:0005576">
    <property type="term" value="C:extracellular region"/>
    <property type="evidence" value="ECO:0007669"/>
    <property type="project" value="UniProtKB-SubCell"/>
</dbReference>
<dbReference type="Pfam" id="PF01759">
    <property type="entry name" value="NTR"/>
    <property type="match status" value="1"/>
</dbReference>
<dbReference type="InterPro" id="IPR018933">
    <property type="entry name" value="Netrin_module_non-TIMP"/>
</dbReference>
<evidence type="ECO:0000256" key="1">
    <source>
        <dbReference type="ARBA" id="ARBA00004613"/>
    </source>
</evidence>
<accession>A0A0E9VJL4</accession>
<dbReference type="PROSITE" id="PS50189">
    <property type="entry name" value="NTR"/>
    <property type="match status" value="1"/>
</dbReference>
<keyword evidence="3" id="KW-1015">Disulfide bond</keyword>
<dbReference type="SUPFAM" id="SSF50242">
    <property type="entry name" value="TIMP-like"/>
    <property type="match status" value="1"/>
</dbReference>